<gene>
    <name evidence="1" type="ORF">ANDO1_3860</name>
    <name evidence="2" type="ORF">ANDO2_3765</name>
    <name evidence="4" type="ORF">ISE1_3716</name>
    <name evidence="3" type="ORF">ISE2_3697</name>
    <name evidence="5" type="ORF">RAN3_4419</name>
</gene>
<dbReference type="EMBL" id="CAADIN010000010">
    <property type="protein sequence ID" value="VFR84920.1"/>
    <property type="molecule type" value="Genomic_DNA"/>
</dbReference>
<proteinExistence type="predicted"/>
<dbReference type="EMBL" id="CAADIM010000029">
    <property type="protein sequence ID" value="VFR88131.1"/>
    <property type="molecule type" value="Genomic_DNA"/>
</dbReference>
<protein>
    <submittedName>
        <fullName evidence="1">Uncharacterized protein</fullName>
    </submittedName>
</protein>
<evidence type="ECO:0000313" key="5">
    <source>
        <dbReference type="EMBL" id="VFR94949.1"/>
    </source>
</evidence>
<dbReference type="EMBL" id="CAADHZ010000003">
    <property type="protein sequence ID" value="VFR19582.1"/>
    <property type="molecule type" value="Genomic_DNA"/>
</dbReference>
<evidence type="ECO:0000313" key="3">
    <source>
        <dbReference type="EMBL" id="VFR84920.1"/>
    </source>
</evidence>
<sequence>MGKGLQGVDAEAVVKDDQRVAVNDNLDSRGATSVLRQFNEHGVWGEGGTS</sequence>
<evidence type="ECO:0000313" key="4">
    <source>
        <dbReference type="EMBL" id="VFR88131.1"/>
    </source>
</evidence>
<accession>A0A484P0X9</accession>
<dbReference type="AlphaFoldDB" id="A0A484P0X9"/>
<evidence type="ECO:0000313" key="1">
    <source>
        <dbReference type="EMBL" id="VFR19582.1"/>
    </source>
</evidence>
<organism evidence="1">
    <name type="scientific">plant metagenome</name>
    <dbReference type="NCBI Taxonomy" id="1297885"/>
    <lineage>
        <taxon>unclassified sequences</taxon>
        <taxon>metagenomes</taxon>
        <taxon>organismal metagenomes</taxon>
    </lineage>
</organism>
<evidence type="ECO:0000313" key="2">
    <source>
        <dbReference type="EMBL" id="VFR29159.1"/>
    </source>
</evidence>
<reference evidence="1" key="1">
    <citation type="submission" date="2019-03" db="EMBL/GenBank/DDBJ databases">
        <authorList>
            <person name="Danneels B."/>
        </authorList>
    </citation>
    <scope>NUCLEOTIDE SEQUENCE</scope>
</reference>
<dbReference type="EMBL" id="CAADIB010000009">
    <property type="protein sequence ID" value="VFR29159.1"/>
    <property type="molecule type" value="Genomic_DNA"/>
</dbReference>
<dbReference type="EMBL" id="CAADIO010000041">
    <property type="protein sequence ID" value="VFR94949.1"/>
    <property type="molecule type" value="Genomic_DNA"/>
</dbReference>
<name>A0A484P0X9_9ZZZZ</name>